<feature type="compositionally biased region" description="Acidic residues" evidence="2">
    <location>
        <begin position="894"/>
        <end position="903"/>
    </location>
</feature>
<evidence type="ECO:0008006" key="6">
    <source>
        <dbReference type="Google" id="ProtNLM"/>
    </source>
</evidence>
<organism evidence="4 5">
    <name type="scientific">Haloferula rosea</name>
    <dbReference type="NCBI Taxonomy" id="490093"/>
    <lineage>
        <taxon>Bacteria</taxon>
        <taxon>Pseudomonadati</taxon>
        <taxon>Verrucomicrobiota</taxon>
        <taxon>Verrucomicrobiia</taxon>
        <taxon>Verrucomicrobiales</taxon>
        <taxon>Verrucomicrobiaceae</taxon>
        <taxon>Haloferula</taxon>
    </lineage>
</organism>
<dbReference type="EMBL" id="JAENII010000022">
    <property type="protein sequence ID" value="MBK1828963.1"/>
    <property type="molecule type" value="Genomic_DNA"/>
</dbReference>
<keyword evidence="5" id="KW-1185">Reference proteome</keyword>
<feature type="compositionally biased region" description="Low complexity" evidence="2">
    <location>
        <begin position="765"/>
        <end position="779"/>
    </location>
</feature>
<proteinExistence type="predicted"/>
<feature type="compositionally biased region" description="Low complexity" evidence="2">
    <location>
        <begin position="992"/>
        <end position="1012"/>
    </location>
</feature>
<feature type="region of interest" description="Disordered" evidence="2">
    <location>
        <begin position="1063"/>
        <end position="1243"/>
    </location>
</feature>
<name>A0A934VCZ2_9BACT</name>
<keyword evidence="1" id="KW-0175">Coiled coil</keyword>
<comment type="caution">
    <text evidence="4">The sequence shown here is derived from an EMBL/GenBank/DDBJ whole genome shotgun (WGS) entry which is preliminary data.</text>
</comment>
<evidence type="ECO:0000256" key="1">
    <source>
        <dbReference type="SAM" id="Coils"/>
    </source>
</evidence>
<evidence type="ECO:0000256" key="2">
    <source>
        <dbReference type="SAM" id="MobiDB-lite"/>
    </source>
</evidence>
<evidence type="ECO:0000256" key="3">
    <source>
        <dbReference type="SAM" id="Phobius"/>
    </source>
</evidence>
<keyword evidence="3" id="KW-1133">Transmembrane helix</keyword>
<feature type="compositionally biased region" description="Basic and acidic residues" evidence="2">
    <location>
        <begin position="1127"/>
        <end position="1136"/>
    </location>
</feature>
<dbReference type="Proteomes" id="UP000658278">
    <property type="component" value="Unassembled WGS sequence"/>
</dbReference>
<reference evidence="4" key="1">
    <citation type="submission" date="2021-01" db="EMBL/GenBank/DDBJ databases">
        <title>Modified the classification status of verrucomicrobia.</title>
        <authorList>
            <person name="Feng X."/>
        </authorList>
    </citation>
    <scope>NUCLEOTIDE SEQUENCE</scope>
    <source>
        <strain evidence="4">KCTC 22201</strain>
    </source>
</reference>
<sequence length="1282" mass="136484">MLLVLAVVLLGWLVSIGIDLLFAPLPMGVRFGILGVWMLAVLWALVRGLGPSFKKLDLIRIARWLEHRHPEIEERLSTALELRDDKRASRELITMLLEAADADADRVDPKAEVTAGSSTKRWRWVVAACVIVMLGFLIAMPQQAARLMWRAVAPLSDVGNAGAVEFVLRPEGLEVLEGEAIEIRVIHDGVPEMELELASGESVVQAMVEDGDEWVYRLEPARESFRYRARSGRAESDAFQATVWPTPRMMEGSRTLEFPGYTDLAPASHGLQGPLEAVVGTVLTVEGMLNTPVTEAWIEMGDGSRVEAGLEVSAERSWVKAGWTLGEVGRESVGLVVKHRLGKEIEALRFDVVTLADEVPVVVLLQPARDEIRVRPDEVLDLRYEVAEDFGVHAVEVMVDVKGKGGFGLEQWLPEPIASTGIPRFRGAASVSVGVVLEQSKGARQFRLRVMAADARPEEAGGPGRGYSDWLLVKVDQGAESLARQELRAAGEDARKTLEEAMQETREAEQMMHQNRGHLEKAEENRWAEQLSEETTEKLTAAEEKLEELAKRMEEGIHAKESSNVEEAAAKVAEALEAFEEVPLQDDRPERKEKLDEAVAAAREAVKQMEEVRRSLEKARPQVEDLARVEELAQRQEELARKAEAMNEETVSEDWQREQEQMAAELRSQLEQRPEAMAEALKAQSERAAELAEEGEHLAEEQAQLEEMVSESAQTPDAESLREAIAEAQNELAEEVREAATEEAEGSQPDGSKQEVIERMEEAAEALASKEQSEQQAAEATREAADAMMASADEGAAEEGAAEEGAAEEGAAEEGAADEGAADEGAADEGAADEGAADEAVADREAEKGTASAEDSERPAEPSSDGSSEAAASEEQMARQEKLADAAEALAEGNLEEAAEALEEAQAGGEGSAADELGEMLAEAQAGISEEVGELLAEARQELSPLADVLPESVAETQQASAALEQGDLEAAAGETAQAQAALEAAAEEAMEVAGESAEPGEAAQQQATEAAAMGTALDELGERQQAVAEAAQALAEGDVGKAMQQLQAMQAMEAQEFSDEVAAMTDMAGSSLDSAKQAAAQGSREAAEAAEQSAQGQSGEAAQSHGEASEALQKAAESLAKASSKGAEKAEKLAQKDSSSNQAPVDAAAMAQAFQEASEAKASTDPAQAAANAAAAAEALSEAAEGARSAMQGKPQPGPPGPPQGMAAMPGDQAGEDPSGEERQPQADPGVPEELAKLGVSASDWEKIQATLQSDVGAGEAGVVPEDYRELVKDYFQNMAK</sequence>
<gene>
    <name evidence="4" type="ORF">JIN81_18150</name>
</gene>
<feature type="compositionally biased region" description="Acidic residues" evidence="2">
    <location>
        <begin position="795"/>
        <end position="837"/>
    </location>
</feature>
<keyword evidence="3" id="KW-0812">Transmembrane</keyword>
<feature type="region of interest" description="Disordered" evidence="2">
    <location>
        <begin position="640"/>
        <end position="925"/>
    </location>
</feature>
<feature type="region of interest" description="Disordered" evidence="2">
    <location>
        <begin position="972"/>
        <end position="1012"/>
    </location>
</feature>
<feature type="compositionally biased region" description="Low complexity" evidence="2">
    <location>
        <begin position="861"/>
        <end position="875"/>
    </location>
</feature>
<evidence type="ECO:0000313" key="4">
    <source>
        <dbReference type="EMBL" id="MBK1828963.1"/>
    </source>
</evidence>
<feature type="transmembrane region" description="Helical" evidence="3">
    <location>
        <begin position="122"/>
        <end position="140"/>
    </location>
</feature>
<feature type="compositionally biased region" description="Basic and acidic residues" evidence="2">
    <location>
        <begin position="876"/>
        <end position="885"/>
    </location>
</feature>
<evidence type="ECO:0000313" key="5">
    <source>
        <dbReference type="Proteomes" id="UP000658278"/>
    </source>
</evidence>
<feature type="compositionally biased region" description="Low complexity" evidence="2">
    <location>
        <begin position="972"/>
        <end position="985"/>
    </location>
</feature>
<protein>
    <recommendedName>
        <fullName evidence="6">DUF4175 family protein</fullName>
    </recommendedName>
</protein>
<feature type="compositionally biased region" description="Low complexity" evidence="2">
    <location>
        <begin position="1078"/>
        <end position="1126"/>
    </location>
</feature>
<feature type="compositionally biased region" description="Basic and acidic residues" evidence="2">
    <location>
        <begin position="684"/>
        <end position="700"/>
    </location>
</feature>
<feature type="compositionally biased region" description="Basic and acidic residues" evidence="2">
    <location>
        <begin position="752"/>
        <end position="762"/>
    </location>
</feature>
<dbReference type="RefSeq" id="WP_200283326.1">
    <property type="nucleotide sequence ID" value="NZ_JAENII010000022.1"/>
</dbReference>
<feature type="coiled-coil region" evidence="1">
    <location>
        <begin position="484"/>
        <end position="559"/>
    </location>
</feature>
<feature type="compositionally biased region" description="Low complexity" evidence="2">
    <location>
        <begin position="904"/>
        <end position="915"/>
    </location>
</feature>
<accession>A0A934VCZ2</accession>
<feature type="transmembrane region" description="Helical" evidence="3">
    <location>
        <begin position="27"/>
        <end position="46"/>
    </location>
</feature>
<keyword evidence="3" id="KW-0472">Membrane</keyword>
<feature type="compositionally biased region" description="Low complexity" evidence="2">
    <location>
        <begin position="1143"/>
        <end position="1158"/>
    </location>
</feature>
<feature type="compositionally biased region" description="Low complexity" evidence="2">
    <location>
        <begin position="1164"/>
        <end position="1196"/>
    </location>
</feature>